<dbReference type="Gene3D" id="3.30.2070.10">
    <property type="entry name" value="Formate dehydrogenase/DMSO reductase"/>
    <property type="match status" value="1"/>
</dbReference>
<dbReference type="SUPFAM" id="SSF53706">
    <property type="entry name" value="Formate dehydrogenase/DMSO reductase, domains 1-3"/>
    <property type="match status" value="1"/>
</dbReference>
<dbReference type="Pfam" id="PF00384">
    <property type="entry name" value="Molybdopterin"/>
    <property type="match status" value="1"/>
</dbReference>
<keyword evidence="2" id="KW-0479">Metal-binding</keyword>
<protein>
    <submittedName>
        <fullName evidence="6">Molybdopterin-dependent oxidoreductase</fullName>
    </submittedName>
</protein>
<dbReference type="Gene3D" id="3.40.228.10">
    <property type="entry name" value="Dimethylsulfoxide Reductase, domain 2"/>
    <property type="match status" value="1"/>
</dbReference>
<dbReference type="Gene3D" id="2.20.25.90">
    <property type="entry name" value="ADC-like domains"/>
    <property type="match status" value="1"/>
</dbReference>
<evidence type="ECO:0000256" key="2">
    <source>
        <dbReference type="ARBA" id="ARBA00022723"/>
    </source>
</evidence>
<dbReference type="RefSeq" id="WP_380793968.1">
    <property type="nucleotide sequence ID" value="NZ_JBHTKR010000006.1"/>
</dbReference>
<name>A0ABW3TJQ1_9RHOB</name>
<dbReference type="Pfam" id="PF04879">
    <property type="entry name" value="Molybdop_Fe4S4"/>
    <property type="match status" value="1"/>
</dbReference>
<dbReference type="Gene3D" id="2.40.40.20">
    <property type="match status" value="1"/>
</dbReference>
<evidence type="ECO:0000256" key="1">
    <source>
        <dbReference type="ARBA" id="ARBA00010312"/>
    </source>
</evidence>
<comment type="similarity">
    <text evidence="1">Belongs to the prokaryotic molybdopterin-containing oxidoreductase family.</text>
</comment>
<dbReference type="SMART" id="SM00926">
    <property type="entry name" value="Molybdop_Fe4S4"/>
    <property type="match status" value="1"/>
</dbReference>
<proteinExistence type="inferred from homology"/>
<keyword evidence="4" id="KW-0411">Iron-sulfur</keyword>
<dbReference type="Pfam" id="PF01568">
    <property type="entry name" value="Molydop_binding"/>
    <property type="match status" value="1"/>
</dbReference>
<gene>
    <name evidence="6" type="ORF">ACFQ3C_16270</name>
</gene>
<sequence>MADQGIFKTMCPMNCHPTLCGMTVTVEKGGGIAIAGDETNPDSEGFLCMRGKAAHEIVGNDRRLLKPLVRQSRGSADWADTSWDDVLDRIAGQMQVVGREAVGVWQGHGNAVNDYGFGLKRGQMERFANLYGCHFWNPAMTCWGLGGFGLGLTGALETSTKEDLSAHSDLVILWGVNTVSQANTLRHVERAKRRGARIVAIDIRKTEASALADELILVRPGSDAALALAMIHVIIADGNWDAGFVAEHTVGFDALKAHVQPMTPLWAQAQTGVPADSIIALARSYAATRPAMIVIGGSSLHKGDNTWNAARAISCLVGLSGNFGRPGGGIGPRHGSRSHGAGFADLSAADRRLPGTYVPNQMEAVITALERGAIKVFVAIGSNFLSSFPDTNRVRAALNKAEMVIAYDIFPNQMIREVADIVLPGTIWLEEIGAKATNTHVHLSDRVLPAAGDARPAYALYQGLAQRLGVADVYPWADQEAAMNAALDHPATGHATVAMMRAAGGRVPLKISHVAYPTFDFATPSGKIEFHSERAAAMGLPPLPVAADTSDGSGGLILAHGRTFAHFHSFYDHARALPTLAAREAAPEFWIAPSDAEARGIADGDQIEAWNAGGCFRARARVTARIPAGAIWIRDGWPGLNALTDGAAVLPDAALDAFSFSVGQSHFGARVEVRVTQGGEYPQGLS</sequence>
<dbReference type="Gene3D" id="3.40.50.740">
    <property type="match status" value="1"/>
</dbReference>
<dbReference type="EMBL" id="JBHTKR010000006">
    <property type="protein sequence ID" value="MFD1196226.1"/>
    <property type="molecule type" value="Genomic_DNA"/>
</dbReference>
<dbReference type="PROSITE" id="PS51669">
    <property type="entry name" value="4FE4S_MOW_BIS_MGD"/>
    <property type="match status" value="1"/>
</dbReference>
<evidence type="ECO:0000256" key="3">
    <source>
        <dbReference type="ARBA" id="ARBA00023004"/>
    </source>
</evidence>
<evidence type="ECO:0000256" key="4">
    <source>
        <dbReference type="ARBA" id="ARBA00023014"/>
    </source>
</evidence>
<evidence type="ECO:0000313" key="6">
    <source>
        <dbReference type="EMBL" id="MFD1196226.1"/>
    </source>
</evidence>
<dbReference type="PANTHER" id="PTHR43742:SF6">
    <property type="entry name" value="OXIDOREDUCTASE YYAE-RELATED"/>
    <property type="match status" value="1"/>
</dbReference>
<organism evidence="6 7">
    <name type="scientific">Seohaeicola saemankumensis</name>
    <dbReference type="NCBI Taxonomy" id="481181"/>
    <lineage>
        <taxon>Bacteria</taxon>
        <taxon>Pseudomonadati</taxon>
        <taxon>Pseudomonadota</taxon>
        <taxon>Alphaproteobacteria</taxon>
        <taxon>Rhodobacterales</taxon>
        <taxon>Roseobacteraceae</taxon>
        <taxon>Seohaeicola</taxon>
    </lineage>
</organism>
<evidence type="ECO:0000313" key="7">
    <source>
        <dbReference type="Proteomes" id="UP001597151"/>
    </source>
</evidence>
<dbReference type="InterPro" id="IPR006963">
    <property type="entry name" value="Mopterin_OxRdtase_4Fe-4S_dom"/>
</dbReference>
<dbReference type="InterPro" id="IPR006656">
    <property type="entry name" value="Mopterin_OxRdtase"/>
</dbReference>
<keyword evidence="7" id="KW-1185">Reference proteome</keyword>
<feature type="domain" description="4Fe-4S Mo/W bis-MGD-type" evidence="5">
    <location>
        <begin position="4"/>
        <end position="62"/>
    </location>
</feature>
<evidence type="ECO:0000259" key="5">
    <source>
        <dbReference type="PROSITE" id="PS51669"/>
    </source>
</evidence>
<dbReference type="Proteomes" id="UP001597151">
    <property type="component" value="Unassembled WGS sequence"/>
</dbReference>
<dbReference type="SUPFAM" id="SSF50692">
    <property type="entry name" value="ADC-like"/>
    <property type="match status" value="1"/>
</dbReference>
<reference evidence="7" key="1">
    <citation type="journal article" date="2019" name="Int. J. Syst. Evol. Microbiol.">
        <title>The Global Catalogue of Microorganisms (GCM) 10K type strain sequencing project: providing services to taxonomists for standard genome sequencing and annotation.</title>
        <authorList>
            <consortium name="The Broad Institute Genomics Platform"/>
            <consortium name="The Broad Institute Genome Sequencing Center for Infectious Disease"/>
            <person name="Wu L."/>
            <person name="Ma J."/>
        </authorList>
    </citation>
    <scope>NUCLEOTIDE SEQUENCE [LARGE SCALE GENOMIC DNA]</scope>
    <source>
        <strain evidence="7">CCUG 55328</strain>
    </source>
</reference>
<dbReference type="InterPro" id="IPR006657">
    <property type="entry name" value="MoPterin_dinucl-bd_dom"/>
</dbReference>
<dbReference type="InterPro" id="IPR009010">
    <property type="entry name" value="Asp_de-COase-like_dom_sf"/>
</dbReference>
<keyword evidence="3" id="KW-0408">Iron</keyword>
<comment type="caution">
    <text evidence="6">The sequence shown here is derived from an EMBL/GenBank/DDBJ whole genome shotgun (WGS) entry which is preliminary data.</text>
</comment>
<dbReference type="CDD" id="cd02775">
    <property type="entry name" value="MopB_CT"/>
    <property type="match status" value="1"/>
</dbReference>
<dbReference type="InterPro" id="IPR050612">
    <property type="entry name" value="Prok_Mopterin_Oxidored"/>
</dbReference>
<accession>A0ABW3TJQ1</accession>
<dbReference type="PANTHER" id="PTHR43742">
    <property type="entry name" value="TRIMETHYLAMINE-N-OXIDE REDUCTASE"/>
    <property type="match status" value="1"/>
</dbReference>